<feature type="transmembrane region" description="Helical" evidence="2">
    <location>
        <begin position="111"/>
        <end position="128"/>
    </location>
</feature>
<evidence type="ECO:0000313" key="3">
    <source>
        <dbReference type="EMBL" id="MCU4752593.1"/>
    </source>
</evidence>
<keyword evidence="4" id="KW-1185">Reference proteome</keyword>
<feature type="transmembrane region" description="Helical" evidence="2">
    <location>
        <begin position="12"/>
        <end position="31"/>
    </location>
</feature>
<feature type="region of interest" description="Disordered" evidence="1">
    <location>
        <begin position="137"/>
        <end position="219"/>
    </location>
</feature>
<dbReference type="AlphaFoldDB" id="A0AAP3E6E0"/>
<gene>
    <name evidence="3" type="ORF">OB919_11420</name>
</gene>
<keyword evidence="2" id="KW-0472">Membrane</keyword>
<organism evidence="3 4">
    <name type="scientific">Natronosalvus hydrolyticus</name>
    <dbReference type="NCBI Taxonomy" id="2979988"/>
    <lineage>
        <taxon>Archaea</taxon>
        <taxon>Methanobacteriati</taxon>
        <taxon>Methanobacteriota</taxon>
        <taxon>Stenosarchaea group</taxon>
        <taxon>Halobacteria</taxon>
        <taxon>Halobacteriales</taxon>
        <taxon>Natrialbaceae</taxon>
        <taxon>Natronosalvus</taxon>
    </lineage>
</organism>
<keyword evidence="2" id="KW-0812">Transmembrane</keyword>
<feature type="transmembrane region" description="Helical" evidence="2">
    <location>
        <begin position="43"/>
        <end position="61"/>
    </location>
</feature>
<reference evidence="3 4" key="1">
    <citation type="submission" date="2022-09" db="EMBL/GenBank/DDBJ databases">
        <title>Enrichment on poylsaccharides allowed isolation of novel metabolic and taxonomic groups of Haloarchaea.</title>
        <authorList>
            <person name="Sorokin D.Y."/>
            <person name="Elcheninov A.G."/>
            <person name="Khizhniak T.V."/>
            <person name="Kolganova T.V."/>
            <person name="Kublanov I.V."/>
        </authorList>
    </citation>
    <scope>NUCLEOTIDE SEQUENCE [LARGE SCALE GENOMIC DNA]</scope>
    <source>
        <strain evidence="3 4">AArc-curdl1</strain>
    </source>
</reference>
<name>A0AAP3E6E0_9EURY</name>
<dbReference type="EMBL" id="JAOPJZ010000008">
    <property type="protein sequence ID" value="MCU4752593.1"/>
    <property type="molecule type" value="Genomic_DNA"/>
</dbReference>
<keyword evidence="2" id="KW-1133">Transmembrane helix</keyword>
<accession>A0AAP3E6E0</accession>
<proteinExistence type="predicted"/>
<comment type="caution">
    <text evidence="3">The sequence shown here is derived from an EMBL/GenBank/DDBJ whole genome shotgun (WGS) entry which is preliminary data.</text>
</comment>
<evidence type="ECO:0000256" key="2">
    <source>
        <dbReference type="SAM" id="Phobius"/>
    </source>
</evidence>
<evidence type="ECO:0000256" key="1">
    <source>
        <dbReference type="SAM" id="MobiDB-lite"/>
    </source>
</evidence>
<feature type="transmembrane region" description="Helical" evidence="2">
    <location>
        <begin position="73"/>
        <end position="91"/>
    </location>
</feature>
<sequence>MSTLPTDPNKRLAAIGGGLLIVSAFLPWATIDVLETSMSSNGLTGMGYSAPLAGCVALWMVYFREWRPYEAKVTAAAGALSLVSLGIVYSSLENVFAVGQPANHVSVSPEIGLYVAVLAGGLVTLGGYRGLQAFGSGSTAVSSDTATPSTPTTATSSSQSAQTSPSTGSTATDQSVGTTSTSGPETVTASPQSGPPTNDTTSGQGHSSPEPSATQSDAR</sequence>
<evidence type="ECO:0000313" key="4">
    <source>
        <dbReference type="Proteomes" id="UP001321047"/>
    </source>
</evidence>
<dbReference type="RefSeq" id="WP_342808925.1">
    <property type="nucleotide sequence ID" value="NZ_JAOPJZ010000008.1"/>
</dbReference>
<protein>
    <submittedName>
        <fullName evidence="3">Uncharacterized protein</fullName>
    </submittedName>
</protein>
<dbReference type="Proteomes" id="UP001321047">
    <property type="component" value="Unassembled WGS sequence"/>
</dbReference>
<feature type="compositionally biased region" description="Polar residues" evidence="1">
    <location>
        <begin position="173"/>
        <end position="219"/>
    </location>
</feature>
<feature type="compositionally biased region" description="Low complexity" evidence="1">
    <location>
        <begin position="138"/>
        <end position="172"/>
    </location>
</feature>